<dbReference type="PANTHER" id="PTHR19136">
    <property type="entry name" value="MOLYBDENUM COFACTOR GUANYLYLTRANSFERASE"/>
    <property type="match status" value="1"/>
</dbReference>
<dbReference type="PANTHER" id="PTHR19136:SF81">
    <property type="entry name" value="MOLYBDENUM COFACTOR GUANYLYLTRANSFERASE"/>
    <property type="match status" value="1"/>
</dbReference>
<dbReference type="InterPro" id="IPR013482">
    <property type="entry name" value="Molybde_CF_guanTrfase"/>
</dbReference>
<dbReference type="STRING" id="1461582.BN1048_00093"/>
<name>A0A078LYA5_9STAP</name>
<evidence type="ECO:0000313" key="10">
    <source>
        <dbReference type="Proteomes" id="UP000044136"/>
    </source>
</evidence>
<evidence type="ECO:0000259" key="8">
    <source>
        <dbReference type="Pfam" id="PF12804"/>
    </source>
</evidence>
<keyword evidence="3" id="KW-0479">Metal-binding</keyword>
<dbReference type="GO" id="GO:0016779">
    <property type="term" value="F:nucleotidyltransferase activity"/>
    <property type="evidence" value="ECO:0007669"/>
    <property type="project" value="UniProtKB-KW"/>
</dbReference>
<organism evidence="9 10">
    <name type="scientific">Jeotgalicoccus saudimassiliensis</name>
    <dbReference type="NCBI Taxonomy" id="1461582"/>
    <lineage>
        <taxon>Bacteria</taxon>
        <taxon>Bacillati</taxon>
        <taxon>Bacillota</taxon>
        <taxon>Bacilli</taxon>
        <taxon>Bacillales</taxon>
        <taxon>Staphylococcaceae</taxon>
        <taxon>Jeotgalicoccus</taxon>
    </lineage>
</organism>
<keyword evidence="9" id="KW-0548">Nucleotidyltransferase</keyword>
<dbReference type="OrthoDB" id="9788394at2"/>
<dbReference type="HOGENOM" id="CLU_055597_2_2_9"/>
<evidence type="ECO:0000256" key="7">
    <source>
        <dbReference type="ARBA" id="ARBA00023150"/>
    </source>
</evidence>
<dbReference type="GO" id="GO:0005525">
    <property type="term" value="F:GTP binding"/>
    <property type="evidence" value="ECO:0007669"/>
    <property type="project" value="UniProtKB-KW"/>
</dbReference>
<dbReference type="InterPro" id="IPR025877">
    <property type="entry name" value="MobA-like_NTP_Trfase"/>
</dbReference>
<dbReference type="SUPFAM" id="SSF53448">
    <property type="entry name" value="Nucleotide-diphospho-sugar transferases"/>
    <property type="match status" value="1"/>
</dbReference>
<proteinExistence type="predicted"/>
<keyword evidence="10" id="KW-1185">Reference proteome</keyword>
<dbReference type="Pfam" id="PF12804">
    <property type="entry name" value="NTP_transf_3"/>
    <property type="match status" value="1"/>
</dbReference>
<dbReference type="eggNOG" id="COG0746">
    <property type="taxonomic scope" value="Bacteria"/>
</dbReference>
<dbReference type="EMBL" id="CCSE01000001">
    <property type="protein sequence ID" value="CDZ98974.1"/>
    <property type="molecule type" value="Genomic_DNA"/>
</dbReference>
<keyword evidence="1" id="KW-0963">Cytoplasm</keyword>
<keyword evidence="6" id="KW-0342">GTP-binding</keyword>
<protein>
    <submittedName>
        <fullName evidence="9">Putative molybdenum cofactor guanylyltransferase</fullName>
    </submittedName>
</protein>
<evidence type="ECO:0000256" key="1">
    <source>
        <dbReference type="ARBA" id="ARBA00022490"/>
    </source>
</evidence>
<keyword evidence="2 9" id="KW-0808">Transferase</keyword>
<evidence type="ECO:0000256" key="6">
    <source>
        <dbReference type="ARBA" id="ARBA00023134"/>
    </source>
</evidence>
<evidence type="ECO:0000256" key="5">
    <source>
        <dbReference type="ARBA" id="ARBA00022842"/>
    </source>
</evidence>
<keyword evidence="7" id="KW-0501">Molybdenum cofactor biosynthesis</keyword>
<dbReference type="GO" id="GO:0006777">
    <property type="term" value="P:Mo-molybdopterin cofactor biosynthetic process"/>
    <property type="evidence" value="ECO:0007669"/>
    <property type="project" value="UniProtKB-KW"/>
</dbReference>
<keyword evidence="5" id="KW-0460">Magnesium</keyword>
<dbReference type="AlphaFoldDB" id="A0A078LYA5"/>
<sequence length="188" mass="20943">MIGVILAGGKSSRFGEDKSLYELDGKPMYEHVAQSLKNVQAIDEIVINTNDKLKTSFKNYKVIVDDPGYIDHGPLGGLYAAAKSYPGEPLMIISCDTPYVDSAWLNILTKEAVKTGNTTITTDNDREHPLIGVYQHDTLADLLKGQLETKRLSLKAFFENLNVDYINIESYNLNSTTLVNINRKTDIK</sequence>
<evidence type="ECO:0000313" key="9">
    <source>
        <dbReference type="EMBL" id="CDZ98974.1"/>
    </source>
</evidence>
<dbReference type="InterPro" id="IPR029044">
    <property type="entry name" value="Nucleotide-diphossugar_trans"/>
</dbReference>
<evidence type="ECO:0000256" key="2">
    <source>
        <dbReference type="ARBA" id="ARBA00022679"/>
    </source>
</evidence>
<dbReference type="Proteomes" id="UP000044136">
    <property type="component" value="Unassembled WGS sequence"/>
</dbReference>
<evidence type="ECO:0000256" key="3">
    <source>
        <dbReference type="ARBA" id="ARBA00022723"/>
    </source>
</evidence>
<dbReference type="CDD" id="cd02503">
    <property type="entry name" value="MobA"/>
    <property type="match status" value="1"/>
</dbReference>
<dbReference type="RefSeq" id="WP_035807395.1">
    <property type="nucleotide sequence ID" value="NZ_CCSE01000001.1"/>
</dbReference>
<reference evidence="9 10" key="1">
    <citation type="submission" date="2014-07" db="EMBL/GenBank/DDBJ databases">
        <authorList>
            <person name="Urmite Genomes Urmite Genomes"/>
        </authorList>
    </citation>
    <scope>NUCLEOTIDE SEQUENCE [LARGE SCALE GENOMIC DNA]</scope>
    <source>
        <strain evidence="9 10">13MG44_air</strain>
    </source>
</reference>
<evidence type="ECO:0000256" key="4">
    <source>
        <dbReference type="ARBA" id="ARBA00022741"/>
    </source>
</evidence>
<accession>A0A078LYA5</accession>
<dbReference type="Gene3D" id="3.90.550.10">
    <property type="entry name" value="Spore Coat Polysaccharide Biosynthesis Protein SpsA, Chain A"/>
    <property type="match status" value="1"/>
</dbReference>
<keyword evidence="4" id="KW-0547">Nucleotide-binding</keyword>
<gene>
    <name evidence="9" type="primary">mobA</name>
    <name evidence="9" type="ORF">BN1048_00093</name>
</gene>
<feature type="domain" description="MobA-like NTP transferase" evidence="8">
    <location>
        <begin position="3"/>
        <end position="147"/>
    </location>
</feature>
<dbReference type="GO" id="GO:0046872">
    <property type="term" value="F:metal ion binding"/>
    <property type="evidence" value="ECO:0007669"/>
    <property type="project" value="UniProtKB-KW"/>
</dbReference>